<gene>
    <name evidence="1" type="ORF">GWK47_053250</name>
</gene>
<protein>
    <submittedName>
        <fullName evidence="1">Uncharacterized protein</fullName>
    </submittedName>
</protein>
<reference evidence="1" key="1">
    <citation type="submission" date="2020-07" db="EMBL/GenBank/DDBJ databases">
        <title>The High-quality genome of the commercially important snow crab, Chionoecetes opilio.</title>
        <authorList>
            <person name="Jeong J.-H."/>
            <person name="Ryu S."/>
        </authorList>
    </citation>
    <scope>NUCLEOTIDE SEQUENCE</scope>
    <source>
        <strain evidence="1">MADBK_172401_WGS</strain>
        <tissue evidence="1">Digestive gland</tissue>
    </source>
</reference>
<dbReference type="OrthoDB" id="27041at2759"/>
<organism evidence="1 2">
    <name type="scientific">Chionoecetes opilio</name>
    <name type="common">Atlantic snow crab</name>
    <name type="synonym">Cancer opilio</name>
    <dbReference type="NCBI Taxonomy" id="41210"/>
    <lineage>
        <taxon>Eukaryota</taxon>
        <taxon>Metazoa</taxon>
        <taxon>Ecdysozoa</taxon>
        <taxon>Arthropoda</taxon>
        <taxon>Crustacea</taxon>
        <taxon>Multicrustacea</taxon>
        <taxon>Malacostraca</taxon>
        <taxon>Eumalacostraca</taxon>
        <taxon>Eucarida</taxon>
        <taxon>Decapoda</taxon>
        <taxon>Pleocyemata</taxon>
        <taxon>Brachyura</taxon>
        <taxon>Eubrachyura</taxon>
        <taxon>Majoidea</taxon>
        <taxon>Majidae</taxon>
        <taxon>Chionoecetes</taxon>
    </lineage>
</organism>
<dbReference type="EMBL" id="JACEEZ010016741">
    <property type="protein sequence ID" value="KAG0718041.1"/>
    <property type="molecule type" value="Genomic_DNA"/>
</dbReference>
<sequence>MGGGSPWEDLHGFAPGSLADAHLRVDADKGFQLLQPPRAPLSARKRTTSRSQFTCRSFRYLSLSNTSMDQEFLELFCRRRPPPSWGSPDGLKKVDRFLVHFFGVKTESPSQQYPGRASQVTAARKSSILYRE</sequence>
<proteinExistence type="predicted"/>
<evidence type="ECO:0000313" key="2">
    <source>
        <dbReference type="Proteomes" id="UP000770661"/>
    </source>
</evidence>
<dbReference type="AlphaFoldDB" id="A0A8J4Y6A5"/>
<accession>A0A8J4Y6A5</accession>
<keyword evidence="2" id="KW-1185">Reference proteome</keyword>
<name>A0A8J4Y6A5_CHIOP</name>
<evidence type="ECO:0000313" key="1">
    <source>
        <dbReference type="EMBL" id="KAG0718041.1"/>
    </source>
</evidence>
<comment type="caution">
    <text evidence="1">The sequence shown here is derived from an EMBL/GenBank/DDBJ whole genome shotgun (WGS) entry which is preliminary data.</text>
</comment>
<dbReference type="Proteomes" id="UP000770661">
    <property type="component" value="Unassembled WGS sequence"/>
</dbReference>